<dbReference type="Proteomes" id="UP000287394">
    <property type="component" value="Chromosome"/>
</dbReference>
<reference evidence="1 2" key="1">
    <citation type="journal article" date="2019" name="Int. J. Syst. Evol. Microbiol.">
        <title>Capsulimonas corticalis gen. nov., sp. nov., an aerobic capsulated bacterium, of a novel bacterial order, Capsulimonadales ord. nov., of the class Armatimonadia of the phylum Armatimonadetes.</title>
        <authorList>
            <person name="Li J."/>
            <person name="Kudo C."/>
            <person name="Tonouchi A."/>
        </authorList>
    </citation>
    <scope>NUCLEOTIDE SEQUENCE [LARGE SCALE GENOMIC DNA]</scope>
    <source>
        <strain evidence="1 2">AX-7</strain>
    </source>
</reference>
<organism evidence="1 2">
    <name type="scientific">Capsulimonas corticalis</name>
    <dbReference type="NCBI Taxonomy" id="2219043"/>
    <lineage>
        <taxon>Bacteria</taxon>
        <taxon>Bacillati</taxon>
        <taxon>Armatimonadota</taxon>
        <taxon>Armatimonadia</taxon>
        <taxon>Capsulimonadales</taxon>
        <taxon>Capsulimonadaceae</taxon>
        <taxon>Capsulimonas</taxon>
    </lineage>
</organism>
<evidence type="ECO:0000313" key="2">
    <source>
        <dbReference type="Proteomes" id="UP000287394"/>
    </source>
</evidence>
<sequence length="129" mass="14549">MSFNADLIALANARFGLESLSDIQKDCIYGIIMWMDHERNNSDKYGSVSNFKADEFRRDFQRGYESNILRHFQNDALELMINAHMQGDLPIPYDEDPPGGGNCNCTCRVNSASWVICQNRCNAGQDGSC</sequence>
<dbReference type="AlphaFoldDB" id="A0A402D1H4"/>
<keyword evidence="2" id="KW-1185">Reference proteome</keyword>
<evidence type="ECO:0000313" key="1">
    <source>
        <dbReference type="EMBL" id="BDI31610.1"/>
    </source>
</evidence>
<dbReference type="KEGG" id="ccot:CCAX7_36610"/>
<protein>
    <submittedName>
        <fullName evidence="1">Uncharacterized protein</fullName>
    </submittedName>
</protein>
<gene>
    <name evidence="1" type="ORF">CCAX7_36610</name>
</gene>
<dbReference type="EMBL" id="AP025739">
    <property type="protein sequence ID" value="BDI31610.1"/>
    <property type="molecule type" value="Genomic_DNA"/>
</dbReference>
<accession>A0A402D1H4</accession>
<proteinExistence type="predicted"/>
<name>A0A402D1H4_9BACT</name>